<dbReference type="Pfam" id="PF11543">
    <property type="entry name" value="UN_NPL4"/>
    <property type="match status" value="1"/>
</dbReference>
<dbReference type="InterPro" id="IPR007717">
    <property type="entry name" value="NPL4_C"/>
</dbReference>
<dbReference type="GO" id="GO:0006511">
    <property type="term" value="P:ubiquitin-dependent protein catabolic process"/>
    <property type="evidence" value="ECO:0007669"/>
    <property type="project" value="InterPro"/>
</dbReference>
<dbReference type="Gene3D" id="3.40.140.10">
    <property type="entry name" value="Cytidine Deaminase, domain 2"/>
    <property type="match status" value="1"/>
</dbReference>
<keyword evidence="4" id="KW-0862">Zinc</keyword>
<accession>A0A1W0WZS4</accession>
<dbReference type="InterPro" id="IPR001876">
    <property type="entry name" value="Znf_RanBP2"/>
</dbReference>
<evidence type="ECO:0000256" key="5">
    <source>
        <dbReference type="ARBA" id="ARBA00060618"/>
    </source>
</evidence>
<dbReference type="Pfam" id="PF05021">
    <property type="entry name" value="NPL4"/>
    <property type="match status" value="1"/>
</dbReference>
<dbReference type="SUPFAM" id="SSF54236">
    <property type="entry name" value="Ubiquitin-like"/>
    <property type="match status" value="1"/>
</dbReference>
<dbReference type="PROSITE" id="PS50249">
    <property type="entry name" value="MPN"/>
    <property type="match status" value="1"/>
</dbReference>
<comment type="similarity">
    <text evidence="1">Belongs to the NPL4 family.</text>
</comment>
<dbReference type="GO" id="GO:0043130">
    <property type="term" value="F:ubiquitin binding"/>
    <property type="evidence" value="ECO:0007669"/>
    <property type="project" value="TreeGrafter"/>
</dbReference>
<organism evidence="11 12">
    <name type="scientific">Hypsibius exemplaris</name>
    <name type="common">Freshwater tardigrade</name>
    <dbReference type="NCBI Taxonomy" id="2072580"/>
    <lineage>
        <taxon>Eukaryota</taxon>
        <taxon>Metazoa</taxon>
        <taxon>Ecdysozoa</taxon>
        <taxon>Tardigrada</taxon>
        <taxon>Eutardigrada</taxon>
        <taxon>Parachela</taxon>
        <taxon>Hypsibioidea</taxon>
        <taxon>Hypsibiidae</taxon>
        <taxon>Hypsibius</taxon>
    </lineage>
</organism>
<evidence type="ECO:0000256" key="6">
    <source>
        <dbReference type="ARBA" id="ARBA00074519"/>
    </source>
</evidence>
<evidence type="ECO:0000259" key="10">
    <source>
        <dbReference type="PROSITE" id="PS50249"/>
    </source>
</evidence>
<keyword evidence="3 7" id="KW-0863">Zinc-finger</keyword>
<name>A0A1W0WZS4_HYPEX</name>
<dbReference type="GO" id="GO:0031625">
    <property type="term" value="F:ubiquitin protein ligase binding"/>
    <property type="evidence" value="ECO:0007669"/>
    <property type="project" value="TreeGrafter"/>
</dbReference>
<dbReference type="CDD" id="cd17055">
    <property type="entry name" value="Ubl_AtNPL4_like"/>
    <property type="match status" value="1"/>
</dbReference>
<comment type="caution">
    <text evidence="11">The sequence shown here is derived from an EMBL/GenBank/DDBJ whole genome shotgun (WGS) entry which is preliminary data.</text>
</comment>
<evidence type="ECO:0000313" key="11">
    <source>
        <dbReference type="EMBL" id="OQV20703.1"/>
    </source>
</evidence>
<dbReference type="SUPFAM" id="SSF90209">
    <property type="entry name" value="Ran binding protein zinc finger-like"/>
    <property type="match status" value="1"/>
</dbReference>
<feature type="domain" description="MPN" evidence="10">
    <location>
        <begin position="269"/>
        <end position="406"/>
    </location>
</feature>
<evidence type="ECO:0000256" key="7">
    <source>
        <dbReference type="PROSITE-ProRule" id="PRU00322"/>
    </source>
</evidence>
<protein>
    <recommendedName>
        <fullName evidence="6">Nuclear protein localization protein 4 homolog</fullName>
    </recommendedName>
</protein>
<dbReference type="InterPro" id="IPR029071">
    <property type="entry name" value="Ubiquitin-like_domsf"/>
</dbReference>
<dbReference type="InterPro" id="IPR024682">
    <property type="entry name" value="Npl4_Ub-like_dom"/>
</dbReference>
<dbReference type="PANTHER" id="PTHR12710:SF0">
    <property type="entry name" value="NUCLEAR PROTEIN LOCALIZATION PROTEIN 4 HOMOLOG"/>
    <property type="match status" value="1"/>
</dbReference>
<comment type="pathway">
    <text evidence="5">Protein degradation; proteasomal ubiquitin-dependent pathway.</text>
</comment>
<dbReference type="GO" id="GO:0008270">
    <property type="term" value="F:zinc ion binding"/>
    <property type="evidence" value="ECO:0007669"/>
    <property type="project" value="UniProtKB-KW"/>
</dbReference>
<dbReference type="PIRSF" id="PIRSF010052">
    <property type="entry name" value="Polyub_prc_Npl4"/>
    <property type="match status" value="1"/>
</dbReference>
<dbReference type="InterPro" id="IPR037518">
    <property type="entry name" value="MPN"/>
</dbReference>
<dbReference type="SMART" id="SM00547">
    <property type="entry name" value="ZnF_RBZ"/>
    <property type="match status" value="1"/>
</dbReference>
<feature type="compositionally biased region" description="Polar residues" evidence="8">
    <location>
        <begin position="605"/>
        <end position="626"/>
    </location>
</feature>
<evidence type="ECO:0000259" key="9">
    <source>
        <dbReference type="PROSITE" id="PS50199"/>
    </source>
</evidence>
<evidence type="ECO:0000256" key="8">
    <source>
        <dbReference type="SAM" id="MobiDB-lite"/>
    </source>
</evidence>
<dbReference type="CDD" id="cd08061">
    <property type="entry name" value="MPN_NPL4"/>
    <property type="match status" value="1"/>
</dbReference>
<dbReference type="GO" id="GO:0005634">
    <property type="term" value="C:nucleus"/>
    <property type="evidence" value="ECO:0007669"/>
    <property type="project" value="TreeGrafter"/>
</dbReference>
<evidence type="ECO:0000256" key="2">
    <source>
        <dbReference type="ARBA" id="ARBA00022723"/>
    </source>
</evidence>
<feature type="compositionally biased region" description="Low complexity" evidence="8">
    <location>
        <begin position="106"/>
        <end position="115"/>
    </location>
</feature>
<feature type="domain" description="RanBP2-type" evidence="9">
    <location>
        <begin position="634"/>
        <end position="661"/>
    </location>
</feature>
<dbReference type="Gene3D" id="3.10.20.90">
    <property type="entry name" value="Phosphatidylinositol 3-kinase Catalytic Subunit, Chain A, domain 1"/>
    <property type="match status" value="1"/>
</dbReference>
<dbReference type="EMBL" id="MTYJ01000028">
    <property type="protein sequence ID" value="OQV20703.1"/>
    <property type="molecule type" value="Genomic_DNA"/>
</dbReference>
<sequence>MASKDEKMLLRIQSADGTKRLEVSDSLTVDGLLGLIGESFDLTAASSWRLFKDRQKTLQIFSQPASIKSLGLKHGDLLYLDMSSGQRMDVDPDKAPLQMARRRGDSSFSSSVSLSALQRDGGRDRDETSNNNSITPRMSESVPNGDVVEDEVDQALWKQDGSVQRPKDERLCKHGSTGKCIYCIPIEPFDEEYLQSRSPPIKHMSFHAYLRKLTSGANKGKFAALSEVSCRIKSGCTSHLPWPEGICTKCQPSAVTLNRQRYRHIDNIMFENADLIERFLDHYRRTGLQRIGFLYGRYEQHKDVPLGIRTVVAAIYEPPQADTENGIELREDPHSEVVDCVASKMGLKRVGWIFTDLVAEDDRVGTVKYLRHKDTYFLTAEECITAAFFQSQHPNPCKLSSPSGQFGSKFVSVIVTGDQSSQIHFEGYQVSNQCMSLVRDNCLVPTYDAPELAYVKTSTSQQYVPDVFYKEKDKYGNEVTSIARPLPVEYLIVDVPAAMPKEPRYTFKPPGKGKQLFPVENRLDQIQDIGALLHYTSQFPRTHFLDAISDFHVLIFMASLETVTLNDDDLDILVAAVMSGDADIAETWAASSQFWTALNNVGANQDSSMPSTSGANSSTRQVNGASGSARAPQNAGEWTCTHCTFVNSGPVDACEMCGLPH</sequence>
<dbReference type="InterPro" id="IPR036443">
    <property type="entry name" value="Znf_RanBP2_sf"/>
</dbReference>
<dbReference type="AlphaFoldDB" id="A0A1W0WZS4"/>
<dbReference type="Gene3D" id="2.30.30.380">
    <property type="entry name" value="Zn-finger domain of Sec23/24"/>
    <property type="match status" value="1"/>
</dbReference>
<evidence type="ECO:0000313" key="12">
    <source>
        <dbReference type="Proteomes" id="UP000192578"/>
    </source>
</evidence>
<feature type="region of interest" description="Disordered" evidence="8">
    <location>
        <begin position="89"/>
        <end position="146"/>
    </location>
</feature>
<keyword evidence="12" id="KW-1185">Reference proteome</keyword>
<feature type="region of interest" description="Disordered" evidence="8">
    <location>
        <begin position="605"/>
        <end position="634"/>
    </location>
</feature>
<dbReference type="Pfam" id="PF05020">
    <property type="entry name" value="zf-NPL4"/>
    <property type="match status" value="1"/>
</dbReference>
<feature type="compositionally biased region" description="Polar residues" evidence="8">
    <location>
        <begin position="129"/>
        <end position="142"/>
    </location>
</feature>
<dbReference type="PROSITE" id="PS50199">
    <property type="entry name" value="ZF_RANBP2_2"/>
    <property type="match status" value="1"/>
</dbReference>
<gene>
    <name evidence="11" type="ORF">BV898_05286</name>
</gene>
<dbReference type="PROSITE" id="PS01358">
    <property type="entry name" value="ZF_RANBP2_1"/>
    <property type="match status" value="1"/>
</dbReference>
<evidence type="ECO:0000256" key="3">
    <source>
        <dbReference type="ARBA" id="ARBA00022771"/>
    </source>
</evidence>
<dbReference type="FunFam" id="3.40.140.10:FF:000012">
    <property type="entry name" value="nuclear protein localization protein 4 homolog"/>
    <property type="match status" value="1"/>
</dbReference>
<evidence type="ECO:0000256" key="4">
    <source>
        <dbReference type="ARBA" id="ARBA00022833"/>
    </source>
</evidence>
<reference evidence="12" key="1">
    <citation type="submission" date="2017-01" db="EMBL/GenBank/DDBJ databases">
        <title>Comparative genomics of anhydrobiosis in the tardigrade Hypsibius dujardini.</title>
        <authorList>
            <person name="Yoshida Y."/>
            <person name="Koutsovoulos G."/>
            <person name="Laetsch D."/>
            <person name="Stevens L."/>
            <person name="Kumar S."/>
            <person name="Horikawa D."/>
            <person name="Ishino K."/>
            <person name="Komine S."/>
            <person name="Tomita M."/>
            <person name="Blaxter M."/>
            <person name="Arakawa K."/>
        </authorList>
    </citation>
    <scope>NUCLEOTIDE SEQUENCE [LARGE SCALE GENOMIC DNA]</scope>
    <source>
        <strain evidence="12">Z151</strain>
    </source>
</reference>
<dbReference type="OrthoDB" id="10251089at2759"/>
<dbReference type="Proteomes" id="UP000192578">
    <property type="component" value="Unassembled WGS sequence"/>
</dbReference>
<dbReference type="PANTHER" id="PTHR12710">
    <property type="entry name" value="NUCLEAR PROTEIN LOCALIZATION 4"/>
    <property type="match status" value="1"/>
</dbReference>
<dbReference type="InterPro" id="IPR016563">
    <property type="entry name" value="Npl4"/>
</dbReference>
<dbReference type="InterPro" id="IPR007716">
    <property type="entry name" value="NPL4_Zn-bd_put"/>
</dbReference>
<proteinExistence type="inferred from homology"/>
<evidence type="ECO:0000256" key="1">
    <source>
        <dbReference type="ARBA" id="ARBA00011025"/>
    </source>
</evidence>
<keyword evidence="2" id="KW-0479">Metal-binding</keyword>